<reference evidence="3 4" key="1">
    <citation type="submission" date="2016-07" db="EMBL/GenBank/DDBJ databases">
        <title>Complete genome sequence of Altererythrobacter dongtanensis KCTC 22672, a type strain with esterase isolated from tidal flat.</title>
        <authorList>
            <person name="Cheng H."/>
            <person name="Wu Y.-H."/>
            <person name="Zhou P."/>
            <person name="Huo Y.-Y."/>
            <person name="Wang C.-S."/>
            <person name="Xu X.-W."/>
        </authorList>
    </citation>
    <scope>NUCLEOTIDE SEQUENCE [LARGE SCALE GENOMIC DNA]</scope>
    <source>
        <strain evidence="3 4">KCTC 22672</strain>
    </source>
</reference>
<dbReference type="RefSeq" id="WP_084001521.1">
    <property type="nucleotide sequence ID" value="NZ_CP016591.1"/>
</dbReference>
<dbReference type="GO" id="GO:0015473">
    <property type="term" value="F:fimbrial usher porin activity"/>
    <property type="evidence" value="ECO:0007669"/>
    <property type="project" value="InterPro"/>
</dbReference>
<dbReference type="InterPro" id="IPR042186">
    <property type="entry name" value="FimD_plug_dom"/>
</dbReference>
<sequence length="833" mass="88440">MRSPSLRAARPLLALAAGFAGLLSHSAQAQSDPFALPKTLTVDSAQSIETGPLLSEIVVDGRQKSRMVTIEGKGDNATIDAEEARAAGLPVPSGAKGQIALASLKLYQWKYDSFRQRLTVALFRQNDGPNFRDLSARNYGPSESTPLLAVRLDYDLTTAITPREVTAGGLFDAALVRGNLSFSTSARILGSTGDGGVKATRLDSRLEYLWDRKGLVATAGDFTSAGSHSQRPVRMAGLKLGTDFDLRPDLVGLPLPAFSGTVAVPTTIDIVNADRSREVAKLEPGDFTVQNIPAPLGRGQVTAVLRDALGRETIQTARFYVSRDLLAPGRSAYAVNAGFVRRRYGLASADYGPAATSLYYRRGLSPGLTVEASGEWTAGLVNVGARADFVIAKLAKATFEGRFSDDADAGSGRLVNFGFESIATKLGLIAGATLPGATYRDVASRLGDPTPPKRLFANAFYRPTDDIRMQVGVVRSEERADPRFARQARRIDSAVASVQAEVFGGARAILAANYRKANGVAERSVSAGLSFSFGGRNRVAAQAKYGTNDRSGGIYFSRDEEREGDIGYGFSARTDQGDQSINGRVGWRGRMMQLDGEAEWVSGRPAVRANARGSLLLAGGQIYARNRSQTGFALVQTGTVADVPITLENRFVGKTNAKGRLLVQDIAPRLPVRIDVDDKQLPRDALVRETKHVIRVPQRAVALVEINAIRFVPVMRVLVDSAGNALSPGLPVRAQPSGEVSLTGFDGYAEINAGAGDRRLIVGTPGSGCVVDLTGVDLEAGDGPLVCVPSTIAADDIEPRTVAKRNGRKPARAARGLSPADPPRATVLAATSP</sequence>
<dbReference type="STRING" id="692370.A6F68_00467"/>
<keyword evidence="2" id="KW-0732">Signal</keyword>
<dbReference type="Gene3D" id="2.60.40.2610">
    <property type="entry name" value="Outer membrane usher protein FimD, plug domain"/>
    <property type="match status" value="1"/>
</dbReference>
<organism evidence="3 4">
    <name type="scientific">Tsuneonella dongtanensis</name>
    <dbReference type="NCBI Taxonomy" id="692370"/>
    <lineage>
        <taxon>Bacteria</taxon>
        <taxon>Pseudomonadati</taxon>
        <taxon>Pseudomonadota</taxon>
        <taxon>Alphaproteobacteria</taxon>
        <taxon>Sphingomonadales</taxon>
        <taxon>Erythrobacteraceae</taxon>
        <taxon>Tsuneonella</taxon>
    </lineage>
</organism>
<dbReference type="Proteomes" id="UP000092932">
    <property type="component" value="Chromosome"/>
</dbReference>
<dbReference type="OrthoDB" id="8587at2"/>
<dbReference type="GO" id="GO:0009279">
    <property type="term" value="C:cell outer membrane"/>
    <property type="evidence" value="ECO:0007669"/>
    <property type="project" value="TreeGrafter"/>
</dbReference>
<dbReference type="AlphaFoldDB" id="A0A1B2AA45"/>
<protein>
    <submittedName>
        <fullName evidence="3">Fimbrial Usher protein</fullName>
    </submittedName>
</protein>
<feature type="signal peptide" evidence="2">
    <location>
        <begin position="1"/>
        <end position="29"/>
    </location>
</feature>
<feature type="chain" id="PRO_5008533913" evidence="2">
    <location>
        <begin position="30"/>
        <end position="833"/>
    </location>
</feature>
<name>A0A1B2AA45_9SPHN</name>
<feature type="compositionally biased region" description="Basic residues" evidence="1">
    <location>
        <begin position="802"/>
        <end position="812"/>
    </location>
</feature>
<feature type="region of interest" description="Disordered" evidence="1">
    <location>
        <begin position="798"/>
        <end position="833"/>
    </location>
</feature>
<dbReference type="InterPro" id="IPR000015">
    <property type="entry name" value="Fimb_usher"/>
</dbReference>
<evidence type="ECO:0000256" key="2">
    <source>
        <dbReference type="SAM" id="SignalP"/>
    </source>
</evidence>
<evidence type="ECO:0000256" key="1">
    <source>
        <dbReference type="SAM" id="MobiDB-lite"/>
    </source>
</evidence>
<accession>A0A1B2AA45</accession>
<evidence type="ECO:0000313" key="4">
    <source>
        <dbReference type="Proteomes" id="UP000092932"/>
    </source>
</evidence>
<gene>
    <name evidence="3" type="ORF">A6F68_00467</name>
</gene>
<dbReference type="Pfam" id="PF00577">
    <property type="entry name" value="Usher"/>
    <property type="match status" value="1"/>
</dbReference>
<dbReference type="EMBL" id="CP016591">
    <property type="protein sequence ID" value="ANY19002.1"/>
    <property type="molecule type" value="Genomic_DNA"/>
</dbReference>
<dbReference type="GO" id="GO:0009297">
    <property type="term" value="P:pilus assembly"/>
    <property type="evidence" value="ECO:0007669"/>
    <property type="project" value="InterPro"/>
</dbReference>
<evidence type="ECO:0000313" key="3">
    <source>
        <dbReference type="EMBL" id="ANY19002.1"/>
    </source>
</evidence>
<dbReference type="PANTHER" id="PTHR30451">
    <property type="entry name" value="OUTER MEMBRANE USHER PROTEIN"/>
    <property type="match status" value="1"/>
</dbReference>
<proteinExistence type="predicted"/>
<dbReference type="KEGG" id="ado:A6F68_00467"/>
<dbReference type="Gene3D" id="2.60.40.3110">
    <property type="match status" value="1"/>
</dbReference>
<dbReference type="PANTHER" id="PTHR30451:SF5">
    <property type="entry name" value="SLR0019 PROTEIN"/>
    <property type="match status" value="1"/>
</dbReference>
<keyword evidence="4" id="KW-1185">Reference proteome</keyword>